<dbReference type="PANTHER" id="PTHR43867:SF2">
    <property type="entry name" value="CELLULOSE SYNTHASE CATALYTIC SUBUNIT A [UDP-FORMING]"/>
    <property type="match status" value="1"/>
</dbReference>
<evidence type="ECO:0000256" key="4">
    <source>
        <dbReference type="ARBA" id="ARBA00022692"/>
    </source>
</evidence>
<dbReference type="RefSeq" id="WP_261402174.1">
    <property type="nucleotide sequence ID" value="NZ_CP081869.1"/>
</dbReference>
<evidence type="ECO:0000259" key="8">
    <source>
        <dbReference type="Pfam" id="PF13632"/>
    </source>
</evidence>
<evidence type="ECO:0000256" key="3">
    <source>
        <dbReference type="ARBA" id="ARBA00022679"/>
    </source>
</evidence>
<protein>
    <submittedName>
        <fullName evidence="9">Glycosyltransferase</fullName>
        <ecNumber evidence="9">2.4.-.-</ecNumber>
    </submittedName>
</protein>
<dbReference type="KEGG" id="cmet:K6K41_20205"/>
<feature type="domain" description="Glycosyltransferase 2-like" evidence="8">
    <location>
        <begin position="28"/>
        <end position="180"/>
    </location>
</feature>
<feature type="transmembrane region" description="Helical" evidence="7">
    <location>
        <begin position="154"/>
        <end position="180"/>
    </location>
</feature>
<dbReference type="EMBL" id="CP081869">
    <property type="protein sequence ID" value="QZN99141.1"/>
    <property type="molecule type" value="Genomic_DNA"/>
</dbReference>
<keyword evidence="3 9" id="KW-0808">Transferase</keyword>
<accession>A0A9E6R7Z8</accession>
<comment type="subcellular location">
    <subcellularLocation>
        <location evidence="1">Membrane</location>
        <topology evidence="1">Multi-pass membrane protein</topology>
    </subcellularLocation>
</comment>
<name>A0A9E6R7Z8_9HYPH</name>
<dbReference type="AlphaFoldDB" id="A0A9E6R7Z8"/>
<evidence type="ECO:0000313" key="10">
    <source>
        <dbReference type="Proteomes" id="UP000825701"/>
    </source>
</evidence>
<dbReference type="GO" id="GO:0016020">
    <property type="term" value="C:membrane"/>
    <property type="evidence" value="ECO:0007669"/>
    <property type="project" value="UniProtKB-SubCell"/>
</dbReference>
<sequence>MAVPQSVNNRSFPWVLCGRIASEPAPERASDFLSKLSCLRSFNWLSEQAAGQENEGPMASCVCCQMPHFRVEALRALGGWDASNVTEDADLGLRLAASGLRTETIPSVTWEEAPISLGVWLKQRTRWMKGYMVTALVHGRSPGRLLLHAGPFGFAAAQLAVSGVALSALAFPIVLAAFLWSGLTGGLFAAPTGVADAALTAFHFANLILGFAGALACGWMGVDRRLPGRLALSLVTLPIYWLLVGLAAWRALFQILAGQTHSWEKTPHGLSRRRATPLQP</sequence>
<keyword evidence="5 7" id="KW-1133">Transmembrane helix</keyword>
<keyword evidence="6 7" id="KW-0472">Membrane</keyword>
<evidence type="ECO:0000256" key="7">
    <source>
        <dbReference type="SAM" id="Phobius"/>
    </source>
</evidence>
<feature type="transmembrane region" description="Helical" evidence="7">
    <location>
        <begin position="200"/>
        <end position="222"/>
    </location>
</feature>
<dbReference type="InterPro" id="IPR029044">
    <property type="entry name" value="Nucleotide-diphossugar_trans"/>
</dbReference>
<evidence type="ECO:0000256" key="2">
    <source>
        <dbReference type="ARBA" id="ARBA00022676"/>
    </source>
</evidence>
<proteinExistence type="predicted"/>
<dbReference type="InterPro" id="IPR050321">
    <property type="entry name" value="Glycosyltr_2/OpgH_subfam"/>
</dbReference>
<gene>
    <name evidence="9" type="ORF">K6K41_20205</name>
</gene>
<dbReference type="GO" id="GO:0016757">
    <property type="term" value="F:glycosyltransferase activity"/>
    <property type="evidence" value="ECO:0007669"/>
    <property type="project" value="UniProtKB-KW"/>
</dbReference>
<keyword evidence="10" id="KW-1185">Reference proteome</keyword>
<dbReference type="PANTHER" id="PTHR43867">
    <property type="entry name" value="CELLULOSE SYNTHASE CATALYTIC SUBUNIT A [UDP-FORMING]"/>
    <property type="match status" value="1"/>
</dbReference>
<reference evidence="9" key="1">
    <citation type="submission" date="2021-08" db="EMBL/GenBank/DDBJ databases">
        <authorList>
            <person name="Zhang H."/>
            <person name="Xu M."/>
            <person name="Yu Z."/>
            <person name="Yang L."/>
            <person name="Cai Y."/>
        </authorList>
    </citation>
    <scope>NUCLEOTIDE SEQUENCE</scope>
    <source>
        <strain evidence="9">CHL1</strain>
    </source>
</reference>
<dbReference type="InterPro" id="IPR001173">
    <property type="entry name" value="Glyco_trans_2-like"/>
</dbReference>
<dbReference type="Gene3D" id="3.90.550.10">
    <property type="entry name" value="Spore Coat Polysaccharide Biosynthesis Protein SpsA, Chain A"/>
    <property type="match status" value="1"/>
</dbReference>
<evidence type="ECO:0000256" key="6">
    <source>
        <dbReference type="ARBA" id="ARBA00023136"/>
    </source>
</evidence>
<dbReference type="Proteomes" id="UP000825701">
    <property type="component" value="Chromosome"/>
</dbReference>
<dbReference type="Pfam" id="PF13632">
    <property type="entry name" value="Glyco_trans_2_3"/>
    <property type="match status" value="1"/>
</dbReference>
<feature type="transmembrane region" description="Helical" evidence="7">
    <location>
        <begin position="234"/>
        <end position="257"/>
    </location>
</feature>
<dbReference type="SUPFAM" id="SSF53448">
    <property type="entry name" value="Nucleotide-diphospho-sugar transferases"/>
    <property type="match status" value="1"/>
</dbReference>
<keyword evidence="4 7" id="KW-0812">Transmembrane</keyword>
<evidence type="ECO:0000313" key="9">
    <source>
        <dbReference type="EMBL" id="QZN99141.1"/>
    </source>
</evidence>
<evidence type="ECO:0000256" key="5">
    <source>
        <dbReference type="ARBA" id="ARBA00022989"/>
    </source>
</evidence>
<organism evidence="9 10">
    <name type="scientific">Chenggangzhangella methanolivorans</name>
    <dbReference type="NCBI Taxonomy" id="1437009"/>
    <lineage>
        <taxon>Bacteria</taxon>
        <taxon>Pseudomonadati</taxon>
        <taxon>Pseudomonadota</taxon>
        <taxon>Alphaproteobacteria</taxon>
        <taxon>Hyphomicrobiales</taxon>
        <taxon>Methylopilaceae</taxon>
        <taxon>Chenggangzhangella</taxon>
    </lineage>
</organism>
<keyword evidence="2 9" id="KW-0328">Glycosyltransferase</keyword>
<evidence type="ECO:0000256" key="1">
    <source>
        <dbReference type="ARBA" id="ARBA00004141"/>
    </source>
</evidence>
<dbReference type="EC" id="2.4.-.-" evidence="9"/>